<name>A0AAD5WNB9_9PEZI</name>
<feature type="region of interest" description="Disordered" evidence="1">
    <location>
        <begin position="188"/>
        <end position="231"/>
    </location>
</feature>
<keyword evidence="3" id="KW-1185">Reference proteome</keyword>
<comment type="caution">
    <text evidence="2">The sequence shown here is derived from an EMBL/GenBank/DDBJ whole genome shotgun (WGS) entry which is preliminary data.</text>
</comment>
<accession>A0AAD5WNB9</accession>
<feature type="compositionally biased region" description="Low complexity" evidence="1">
    <location>
        <begin position="143"/>
        <end position="162"/>
    </location>
</feature>
<dbReference type="EMBL" id="JAKWBI020000657">
    <property type="protein sequence ID" value="KAJ2893123.1"/>
    <property type="molecule type" value="Genomic_DNA"/>
</dbReference>
<evidence type="ECO:0000313" key="3">
    <source>
        <dbReference type="Proteomes" id="UP001201980"/>
    </source>
</evidence>
<dbReference type="Proteomes" id="UP001201980">
    <property type="component" value="Unassembled WGS sequence"/>
</dbReference>
<reference evidence="2" key="1">
    <citation type="submission" date="2022-07" db="EMBL/GenBank/DDBJ databases">
        <title>Draft genome sequence of Zalerion maritima ATCC 34329, a (micro)plastics degrading marine fungus.</title>
        <authorList>
            <person name="Paco A."/>
            <person name="Goncalves M.F.M."/>
            <person name="Rocha-Santos T.A.P."/>
            <person name="Alves A."/>
        </authorList>
    </citation>
    <scope>NUCLEOTIDE SEQUENCE</scope>
    <source>
        <strain evidence="2">ATCC 34329</strain>
    </source>
</reference>
<proteinExistence type="predicted"/>
<organism evidence="2 3">
    <name type="scientific">Zalerion maritima</name>
    <dbReference type="NCBI Taxonomy" id="339359"/>
    <lineage>
        <taxon>Eukaryota</taxon>
        <taxon>Fungi</taxon>
        <taxon>Dikarya</taxon>
        <taxon>Ascomycota</taxon>
        <taxon>Pezizomycotina</taxon>
        <taxon>Sordariomycetes</taxon>
        <taxon>Lulworthiomycetidae</taxon>
        <taxon>Lulworthiales</taxon>
        <taxon>Lulworthiaceae</taxon>
        <taxon>Zalerion</taxon>
    </lineage>
</organism>
<evidence type="ECO:0000313" key="2">
    <source>
        <dbReference type="EMBL" id="KAJ2893123.1"/>
    </source>
</evidence>
<evidence type="ECO:0000256" key="1">
    <source>
        <dbReference type="SAM" id="MobiDB-lite"/>
    </source>
</evidence>
<feature type="compositionally biased region" description="Acidic residues" evidence="1">
    <location>
        <begin position="190"/>
        <end position="210"/>
    </location>
</feature>
<feature type="compositionally biased region" description="Basic and acidic residues" evidence="1">
    <location>
        <begin position="11"/>
        <end position="23"/>
    </location>
</feature>
<gene>
    <name evidence="2" type="ORF">MKZ38_009007</name>
</gene>
<dbReference type="AlphaFoldDB" id="A0AAD5WNB9"/>
<protein>
    <submittedName>
        <fullName evidence="2">Uncharacterized protein</fullName>
    </submittedName>
</protein>
<feature type="region of interest" description="Disordered" evidence="1">
    <location>
        <begin position="130"/>
        <end position="173"/>
    </location>
</feature>
<sequence length="397" mass="42832">MSKMPSATPFVDDHHSVVSRDETTSLPAPVGASLSTLTQLGCDLEAQAAEIAEEINAITSILPYCISPTTAAAKSAVEKSTGGPAAAGRRTKSPHQTLLDIEITVQATHVTLQRLGAATKGLRRNLGREELHATPASVPPVAPTSDGVGRTTTRTSRSFVVGGNNNGGPLEMNRAVWGESKFLRRRVEVGDAEEGEGEGDEERGEEEGEGGAESRYPSPPPCETEAGKRSRRRLAFGAAGEGDEEGEDSVQEVMDSPVPIPTHFSVTSPGYRARKLLLFMMATARKIVVVLTMDVNDTEEAKKKGVWDLYTLLPPPNQWGSRRVRPGVLVPLRLACLLTTTPDADASDVANGMATEHHRVPDKNHVDVAAFMDRRVRMGYDTQLGTWPWPQGLRRMK</sequence>
<feature type="region of interest" description="Disordered" evidence="1">
    <location>
        <begin position="1"/>
        <end position="28"/>
    </location>
</feature>